<accession>A0A8H6HYQ7</accession>
<protein>
    <submittedName>
        <fullName evidence="1">Uncharacterized protein</fullName>
    </submittedName>
</protein>
<sequence length="189" mass="21287">CSMCTPGVALDPSPPRILEHIGAHVLFDDMVNRLDEPCGLCLLPSKSCRYVVVKGKGSKASLHVDWDRTSGCARPVNFSYKWAAEYTDNSPCTNVPLVCPLCPKSEPAVWRYNFRYHLERVHSAEAVTRYSSLWKLSDDEMLGMKHIWKNRRKSKSTSAKKSRNTNALTISEAHSSIAPLHRYVPSQLI</sequence>
<reference evidence="1 2" key="1">
    <citation type="submission" date="2020-07" db="EMBL/GenBank/DDBJ databases">
        <title>Comparative genomics of pyrophilous fungi reveals a link between fire events and developmental genes.</title>
        <authorList>
            <consortium name="DOE Joint Genome Institute"/>
            <person name="Steindorff A.S."/>
            <person name="Carver A."/>
            <person name="Calhoun S."/>
            <person name="Stillman K."/>
            <person name="Liu H."/>
            <person name="Lipzen A."/>
            <person name="Pangilinan J."/>
            <person name="Labutti K."/>
            <person name="Bruns T.D."/>
            <person name="Grigoriev I.V."/>
        </authorList>
    </citation>
    <scope>NUCLEOTIDE SEQUENCE [LARGE SCALE GENOMIC DNA]</scope>
    <source>
        <strain evidence="1 2">CBS 144469</strain>
    </source>
</reference>
<gene>
    <name evidence="1" type="ORF">DFP72DRAFT_811403</name>
</gene>
<evidence type="ECO:0000313" key="1">
    <source>
        <dbReference type="EMBL" id="KAF6755574.1"/>
    </source>
</evidence>
<keyword evidence="2" id="KW-1185">Reference proteome</keyword>
<dbReference type="Proteomes" id="UP000521943">
    <property type="component" value="Unassembled WGS sequence"/>
</dbReference>
<evidence type="ECO:0000313" key="2">
    <source>
        <dbReference type="Proteomes" id="UP000521943"/>
    </source>
</evidence>
<feature type="non-terminal residue" evidence="1">
    <location>
        <position position="1"/>
    </location>
</feature>
<dbReference type="AlphaFoldDB" id="A0A8H6HYQ7"/>
<name>A0A8H6HYQ7_9AGAR</name>
<dbReference type="EMBL" id="JACGCI010000029">
    <property type="protein sequence ID" value="KAF6755574.1"/>
    <property type="molecule type" value="Genomic_DNA"/>
</dbReference>
<organism evidence="1 2">
    <name type="scientific">Ephemerocybe angulata</name>
    <dbReference type="NCBI Taxonomy" id="980116"/>
    <lineage>
        <taxon>Eukaryota</taxon>
        <taxon>Fungi</taxon>
        <taxon>Dikarya</taxon>
        <taxon>Basidiomycota</taxon>
        <taxon>Agaricomycotina</taxon>
        <taxon>Agaricomycetes</taxon>
        <taxon>Agaricomycetidae</taxon>
        <taxon>Agaricales</taxon>
        <taxon>Agaricineae</taxon>
        <taxon>Psathyrellaceae</taxon>
        <taxon>Ephemerocybe</taxon>
    </lineage>
</organism>
<dbReference type="OrthoDB" id="3241874at2759"/>
<comment type="caution">
    <text evidence="1">The sequence shown here is derived from an EMBL/GenBank/DDBJ whole genome shotgun (WGS) entry which is preliminary data.</text>
</comment>
<proteinExistence type="predicted"/>